<dbReference type="SUPFAM" id="SSF46565">
    <property type="entry name" value="Chaperone J-domain"/>
    <property type="match status" value="1"/>
</dbReference>
<dbReference type="PROSITE" id="PS50076">
    <property type="entry name" value="DNAJ_2"/>
    <property type="match status" value="1"/>
</dbReference>
<protein>
    <recommendedName>
        <fullName evidence="11">DnaJ homolog subfamily C member 30, mitochondrial</fullName>
    </recommendedName>
</protein>
<dbReference type="PRINTS" id="PR00625">
    <property type="entry name" value="JDOMAIN"/>
</dbReference>
<feature type="compositionally biased region" description="Polar residues" evidence="12">
    <location>
        <begin position="272"/>
        <end position="285"/>
    </location>
</feature>
<evidence type="ECO:0000256" key="11">
    <source>
        <dbReference type="ARBA" id="ARBA00070112"/>
    </source>
</evidence>
<keyword evidence="2 13" id="KW-0812">Transmembrane</keyword>
<keyword evidence="7 13" id="KW-0472">Membrane</keyword>
<feature type="domain" description="J" evidence="14">
    <location>
        <begin position="192"/>
        <end position="257"/>
    </location>
</feature>
<dbReference type="GO" id="GO:0005743">
    <property type="term" value="C:mitochondrial inner membrane"/>
    <property type="evidence" value="ECO:0007669"/>
    <property type="project" value="UniProtKB-SubCell"/>
</dbReference>
<dbReference type="FunFam" id="1.10.287.110:FF:000060">
    <property type="entry name" value="DnaJ (Hsp40) homolog, subfamily C, member 30"/>
    <property type="match status" value="1"/>
</dbReference>
<dbReference type="EMBL" id="JBHFQA010000008">
    <property type="protein sequence ID" value="KAL2094645.1"/>
    <property type="molecule type" value="Genomic_DNA"/>
</dbReference>
<comment type="function">
    <text evidence="9">Mitochondrial protein enriched in neurons that acts as a regulator of mitochondrial respiration. Associates with the ATP synthase complex and facilitates ATP synthesis. May be a chaperone protein involved in the turnover of the subunits of mitochondrial complex I N-module. It facilitates the degradation of N-module subunits damaged by oxidative stress, and contributes to complex I functional efficiency.</text>
</comment>
<evidence type="ECO:0000256" key="5">
    <source>
        <dbReference type="ARBA" id="ARBA00022989"/>
    </source>
</evidence>
<evidence type="ECO:0000256" key="2">
    <source>
        <dbReference type="ARBA" id="ARBA00022692"/>
    </source>
</evidence>
<evidence type="ECO:0000259" key="14">
    <source>
        <dbReference type="PROSITE" id="PS50076"/>
    </source>
</evidence>
<comment type="caution">
    <text evidence="15">The sequence shown here is derived from an EMBL/GenBank/DDBJ whole genome shotgun (WGS) entry which is preliminary data.</text>
</comment>
<reference evidence="15 16" key="1">
    <citation type="submission" date="2024-09" db="EMBL/GenBank/DDBJ databases">
        <title>A chromosome-level genome assembly of Gray's grenadier anchovy, Coilia grayii.</title>
        <authorList>
            <person name="Fu Z."/>
        </authorList>
    </citation>
    <scope>NUCLEOTIDE SEQUENCE [LARGE SCALE GENOMIC DNA]</scope>
    <source>
        <strain evidence="15">G4</strain>
        <tissue evidence="15">Muscle</tissue>
    </source>
</reference>
<dbReference type="InterPro" id="IPR036869">
    <property type="entry name" value="J_dom_sf"/>
</dbReference>
<dbReference type="PANTHER" id="PTHR44873:SF1">
    <property type="entry name" value="DNAJ HOMOLOG SUBFAMILY C MEMBER 30, MITOCHONDRIAL"/>
    <property type="match status" value="1"/>
</dbReference>
<evidence type="ECO:0000256" key="4">
    <source>
        <dbReference type="ARBA" id="ARBA00022946"/>
    </source>
</evidence>
<dbReference type="PANTHER" id="PTHR44873">
    <property type="entry name" value="DNAJ HOMOLOG SUBFAMILY C MEMBER 30, MITOCHONDRIAL"/>
    <property type="match status" value="1"/>
</dbReference>
<keyword evidence="16" id="KW-1185">Reference proteome</keyword>
<keyword evidence="4" id="KW-0809">Transit peptide</keyword>
<dbReference type="Proteomes" id="UP001591681">
    <property type="component" value="Unassembled WGS sequence"/>
</dbReference>
<evidence type="ECO:0000256" key="1">
    <source>
        <dbReference type="ARBA" id="ARBA00004434"/>
    </source>
</evidence>
<evidence type="ECO:0000256" key="12">
    <source>
        <dbReference type="SAM" id="MobiDB-lite"/>
    </source>
</evidence>
<evidence type="ECO:0000313" key="16">
    <source>
        <dbReference type="Proteomes" id="UP001591681"/>
    </source>
</evidence>
<keyword evidence="3" id="KW-0999">Mitochondrion inner membrane</keyword>
<dbReference type="AlphaFoldDB" id="A0ABD1K686"/>
<evidence type="ECO:0000256" key="7">
    <source>
        <dbReference type="ARBA" id="ARBA00023136"/>
    </source>
</evidence>
<feature type="transmembrane region" description="Helical" evidence="13">
    <location>
        <begin position="344"/>
        <end position="363"/>
    </location>
</feature>
<gene>
    <name evidence="15" type="ORF">ACEWY4_009364</name>
</gene>
<keyword evidence="5 13" id="KW-1133">Transmembrane helix</keyword>
<evidence type="ECO:0000256" key="9">
    <source>
        <dbReference type="ARBA" id="ARBA00058822"/>
    </source>
</evidence>
<comment type="subcellular location">
    <subcellularLocation>
        <location evidence="1">Mitochondrion inner membrane</location>
        <topology evidence="1">Single-pass membrane protein</topology>
    </subcellularLocation>
</comment>
<keyword evidence="8" id="KW-0143">Chaperone</keyword>
<dbReference type="PROSITE" id="PS00636">
    <property type="entry name" value="DNAJ_1"/>
    <property type="match status" value="1"/>
</dbReference>
<dbReference type="Pfam" id="PF00226">
    <property type="entry name" value="DnaJ"/>
    <property type="match status" value="1"/>
</dbReference>
<dbReference type="InterPro" id="IPR001623">
    <property type="entry name" value="DnaJ_domain"/>
</dbReference>
<dbReference type="InterPro" id="IPR053025">
    <property type="entry name" value="Mito_ATP_Synthase-Asso"/>
</dbReference>
<accession>A0ABD1K686</accession>
<name>A0ABD1K686_9TELE</name>
<proteinExistence type="predicted"/>
<evidence type="ECO:0000256" key="3">
    <source>
        <dbReference type="ARBA" id="ARBA00022792"/>
    </source>
</evidence>
<evidence type="ECO:0000256" key="13">
    <source>
        <dbReference type="SAM" id="Phobius"/>
    </source>
</evidence>
<dbReference type="Gene3D" id="1.10.287.110">
    <property type="entry name" value="DnaJ domain"/>
    <property type="match status" value="1"/>
</dbReference>
<evidence type="ECO:0000256" key="8">
    <source>
        <dbReference type="ARBA" id="ARBA00023186"/>
    </source>
</evidence>
<evidence type="ECO:0000256" key="10">
    <source>
        <dbReference type="ARBA" id="ARBA00065070"/>
    </source>
</evidence>
<evidence type="ECO:0000256" key="6">
    <source>
        <dbReference type="ARBA" id="ARBA00023128"/>
    </source>
</evidence>
<feature type="region of interest" description="Disordered" evidence="12">
    <location>
        <begin position="260"/>
        <end position="287"/>
    </location>
</feature>
<evidence type="ECO:0000313" key="15">
    <source>
        <dbReference type="EMBL" id="KAL2094645.1"/>
    </source>
</evidence>
<dbReference type="CDD" id="cd06257">
    <property type="entry name" value="DnaJ"/>
    <property type="match status" value="1"/>
</dbReference>
<sequence>MAEVRMVMGRKVYKILKSSCSPALSESTCTSGHSRALDAVSNAFALREIEEAPPTARIFSKQTPLPTTTSQEHGADLKIDIHRDSNSGFVFWKRSDICPEDTGKCLDCKGKTLPRDRPAKRPPHGSNGVTVWWNPGNMHQKNVCRSRRDLTRTFCTHRNGASKNGFSSPPLLFRRCFSNSSYDAPLFQSKTAYYEILEVSTTATQAQIKTAYYKQSFIYHPDKNAGSEHASRRFAQISEAYNVLGNKLLRKKYDRGILTQTDLQGARRPSSKETSATSSVQQKMSHSAVGGVDSKKIYDFDNFIKSHYSEQLQRERDFRSRQDEFQRKKEAGVQGRELGRRAEVYVGMLLAVAIGLFLSMRSVK</sequence>
<dbReference type="SMART" id="SM00271">
    <property type="entry name" value="DnaJ"/>
    <property type="match status" value="1"/>
</dbReference>
<dbReference type="InterPro" id="IPR018253">
    <property type="entry name" value="DnaJ_domain_CS"/>
</dbReference>
<comment type="subunit">
    <text evidence="10">Associates with the ATP synthase complex. Interacts with MT-ATP6; interaction is direct. Interacts with ATP5MC2; interaction is direct.</text>
</comment>
<keyword evidence="6" id="KW-0496">Mitochondrion</keyword>
<organism evidence="15 16">
    <name type="scientific">Coilia grayii</name>
    <name type="common">Gray's grenadier anchovy</name>
    <dbReference type="NCBI Taxonomy" id="363190"/>
    <lineage>
        <taxon>Eukaryota</taxon>
        <taxon>Metazoa</taxon>
        <taxon>Chordata</taxon>
        <taxon>Craniata</taxon>
        <taxon>Vertebrata</taxon>
        <taxon>Euteleostomi</taxon>
        <taxon>Actinopterygii</taxon>
        <taxon>Neopterygii</taxon>
        <taxon>Teleostei</taxon>
        <taxon>Clupei</taxon>
        <taxon>Clupeiformes</taxon>
        <taxon>Clupeoidei</taxon>
        <taxon>Engraulidae</taxon>
        <taxon>Coilinae</taxon>
        <taxon>Coilia</taxon>
    </lineage>
</organism>